<keyword evidence="4" id="KW-0964">Secreted</keyword>
<comment type="similarity">
    <text evidence="3">Belongs to the RBT5 family.</text>
</comment>
<dbReference type="GO" id="GO:0098552">
    <property type="term" value="C:side of membrane"/>
    <property type="evidence" value="ECO:0007669"/>
    <property type="project" value="UniProtKB-KW"/>
</dbReference>
<dbReference type="Pfam" id="PF05730">
    <property type="entry name" value="CFEM"/>
    <property type="match status" value="1"/>
</dbReference>
<feature type="disulfide bond" evidence="9">
    <location>
        <begin position="39"/>
        <end position="46"/>
    </location>
</feature>
<keyword evidence="9" id="KW-0408">Iron</keyword>
<keyword evidence="8" id="KW-0449">Lipoprotein</keyword>
<keyword evidence="5" id="KW-0472">Membrane</keyword>
<name>A0A0D1Z9E3_9PEZI</name>
<evidence type="ECO:0000256" key="9">
    <source>
        <dbReference type="PROSITE-ProRule" id="PRU01356"/>
    </source>
</evidence>
<evidence type="ECO:0000256" key="2">
    <source>
        <dbReference type="ARBA" id="ARBA00004613"/>
    </source>
</evidence>
<feature type="disulfide bond" evidence="9">
    <location>
        <begin position="25"/>
        <end position="65"/>
    </location>
</feature>
<dbReference type="RefSeq" id="XP_016219451.1">
    <property type="nucleotide sequence ID" value="XM_016353194.1"/>
</dbReference>
<feature type="binding site" description="axial binding residue" evidence="9">
    <location>
        <position position="43"/>
    </location>
    <ligand>
        <name>heme</name>
        <dbReference type="ChEBI" id="CHEBI:30413"/>
    </ligand>
    <ligandPart>
        <name>Fe</name>
        <dbReference type="ChEBI" id="CHEBI:18248"/>
    </ligandPart>
</feature>
<keyword evidence="13" id="KW-1185">Reference proteome</keyword>
<evidence type="ECO:0000256" key="3">
    <source>
        <dbReference type="ARBA" id="ARBA00010031"/>
    </source>
</evidence>
<dbReference type="SMART" id="SM00747">
    <property type="entry name" value="CFEM"/>
    <property type="match status" value="1"/>
</dbReference>
<proteinExistence type="inferred from homology"/>
<evidence type="ECO:0000313" key="12">
    <source>
        <dbReference type="EMBL" id="KIW09582.1"/>
    </source>
</evidence>
<keyword evidence="7 9" id="KW-1015">Disulfide bond</keyword>
<dbReference type="GO" id="GO:0046872">
    <property type="term" value="F:metal ion binding"/>
    <property type="evidence" value="ECO:0007669"/>
    <property type="project" value="UniProtKB-UniRule"/>
</dbReference>
<dbReference type="OrthoDB" id="3065412at2759"/>
<evidence type="ECO:0000259" key="11">
    <source>
        <dbReference type="PROSITE" id="PS52012"/>
    </source>
</evidence>
<feature type="signal peptide" evidence="10">
    <location>
        <begin position="1"/>
        <end position="17"/>
    </location>
</feature>
<dbReference type="InParanoid" id="A0A0D1Z9E3"/>
<dbReference type="HOGENOM" id="CLU_2051455_0_0_1"/>
<comment type="subcellular location">
    <subcellularLocation>
        <location evidence="1">Membrane</location>
        <topology evidence="1">Lipid-anchor</topology>
        <topology evidence="1">GPI-anchor</topology>
    </subcellularLocation>
    <subcellularLocation>
        <location evidence="2">Secreted</location>
    </subcellularLocation>
</comment>
<dbReference type="VEuPathDB" id="FungiDB:PV09_00454"/>
<evidence type="ECO:0000256" key="5">
    <source>
        <dbReference type="ARBA" id="ARBA00022622"/>
    </source>
</evidence>
<feature type="chain" id="PRO_5002247638" description="CFEM domain-containing protein" evidence="10">
    <location>
        <begin position="18"/>
        <end position="120"/>
    </location>
</feature>
<keyword evidence="5" id="KW-0325">Glycoprotein</keyword>
<dbReference type="AlphaFoldDB" id="A0A0D1Z9E3"/>
<evidence type="ECO:0000313" key="13">
    <source>
        <dbReference type="Proteomes" id="UP000053259"/>
    </source>
</evidence>
<evidence type="ECO:0000256" key="1">
    <source>
        <dbReference type="ARBA" id="ARBA00004589"/>
    </source>
</evidence>
<keyword evidence="5" id="KW-0336">GPI-anchor</keyword>
<feature type="domain" description="CFEM" evidence="11">
    <location>
        <begin position="1"/>
        <end position="109"/>
    </location>
</feature>
<dbReference type="GeneID" id="27308427"/>
<reference evidence="12 13" key="1">
    <citation type="submission" date="2015-01" db="EMBL/GenBank/DDBJ databases">
        <title>The Genome Sequence of Ochroconis gallopava CBS43764.</title>
        <authorList>
            <consortium name="The Broad Institute Genomics Platform"/>
            <person name="Cuomo C."/>
            <person name="de Hoog S."/>
            <person name="Gorbushina A."/>
            <person name="Stielow B."/>
            <person name="Teixiera M."/>
            <person name="Abouelleil A."/>
            <person name="Chapman S.B."/>
            <person name="Priest M."/>
            <person name="Young S.K."/>
            <person name="Wortman J."/>
            <person name="Nusbaum C."/>
            <person name="Birren B."/>
        </authorList>
    </citation>
    <scope>NUCLEOTIDE SEQUENCE [LARGE SCALE GENOMIC DNA]</scope>
    <source>
        <strain evidence="12 13">CBS 43764</strain>
    </source>
</reference>
<dbReference type="PROSITE" id="PS52012">
    <property type="entry name" value="CFEM"/>
    <property type="match status" value="1"/>
</dbReference>
<dbReference type="GO" id="GO:0005576">
    <property type="term" value="C:extracellular region"/>
    <property type="evidence" value="ECO:0007669"/>
    <property type="project" value="UniProtKB-SubCell"/>
</dbReference>
<evidence type="ECO:0000256" key="8">
    <source>
        <dbReference type="ARBA" id="ARBA00023288"/>
    </source>
</evidence>
<sequence length="120" mass="12691">MRFLFVALTCIVSLVGAQVASPPECGVNTIISAISSSGCSITDASCLCKNTKVIDNIKKELPKKCTNPSDQETYATFFNLQCSGYPGFPLNFTQDAQSSDAKANRARLGFLAVAAGVALF</sequence>
<keyword evidence="9" id="KW-0349">Heme</keyword>
<keyword evidence="9" id="KW-0479">Metal-binding</keyword>
<evidence type="ECO:0000256" key="6">
    <source>
        <dbReference type="ARBA" id="ARBA00022729"/>
    </source>
</evidence>
<evidence type="ECO:0000256" key="7">
    <source>
        <dbReference type="ARBA" id="ARBA00023157"/>
    </source>
</evidence>
<comment type="caution">
    <text evidence="9">Lacks conserved residue(s) required for the propagation of feature annotation.</text>
</comment>
<dbReference type="EMBL" id="KN847529">
    <property type="protein sequence ID" value="KIW09582.1"/>
    <property type="molecule type" value="Genomic_DNA"/>
</dbReference>
<dbReference type="Proteomes" id="UP000053259">
    <property type="component" value="Unassembled WGS sequence"/>
</dbReference>
<protein>
    <recommendedName>
        <fullName evidence="11">CFEM domain-containing protein</fullName>
    </recommendedName>
</protein>
<organism evidence="12 13">
    <name type="scientific">Verruconis gallopava</name>
    <dbReference type="NCBI Taxonomy" id="253628"/>
    <lineage>
        <taxon>Eukaryota</taxon>
        <taxon>Fungi</taxon>
        <taxon>Dikarya</taxon>
        <taxon>Ascomycota</taxon>
        <taxon>Pezizomycotina</taxon>
        <taxon>Dothideomycetes</taxon>
        <taxon>Pleosporomycetidae</taxon>
        <taxon>Venturiales</taxon>
        <taxon>Sympoventuriaceae</taxon>
        <taxon>Verruconis</taxon>
    </lineage>
</organism>
<evidence type="ECO:0000256" key="4">
    <source>
        <dbReference type="ARBA" id="ARBA00022525"/>
    </source>
</evidence>
<keyword evidence="6 10" id="KW-0732">Signal</keyword>
<dbReference type="InterPro" id="IPR008427">
    <property type="entry name" value="Extracellular_membr_CFEM_dom"/>
</dbReference>
<gene>
    <name evidence="12" type="ORF">PV09_00454</name>
</gene>
<evidence type="ECO:0000256" key="10">
    <source>
        <dbReference type="SAM" id="SignalP"/>
    </source>
</evidence>
<accession>A0A0D1Z9E3</accession>